<feature type="domain" description="BRCT" evidence="8">
    <location>
        <begin position="155"/>
        <end position="233"/>
    </location>
</feature>
<evidence type="ECO:0000256" key="6">
    <source>
        <dbReference type="ARBA" id="ARBA00023125"/>
    </source>
</evidence>
<evidence type="ECO:0000259" key="8">
    <source>
        <dbReference type="PROSITE" id="PS50172"/>
    </source>
</evidence>
<dbReference type="GO" id="GO:0003677">
    <property type="term" value="F:DNA binding"/>
    <property type="evidence" value="ECO:0007669"/>
    <property type="project" value="UniProtKB-KW"/>
</dbReference>
<dbReference type="GO" id="GO:0008270">
    <property type="term" value="F:zinc ion binding"/>
    <property type="evidence" value="ECO:0007669"/>
    <property type="project" value="InterPro"/>
</dbReference>
<evidence type="ECO:0000313" key="9">
    <source>
        <dbReference type="EMBL" id="CEK56276.1"/>
    </source>
</evidence>
<evidence type="ECO:0000256" key="4">
    <source>
        <dbReference type="ARBA" id="ARBA00022765"/>
    </source>
</evidence>
<gene>
    <name evidence="9" type="primary">ORF27243</name>
</gene>
<keyword evidence="4" id="KW-0013">ADP-ribosylation</keyword>
<evidence type="ECO:0000256" key="5">
    <source>
        <dbReference type="ARBA" id="ARBA00023027"/>
    </source>
</evidence>
<dbReference type="PANTHER" id="PTHR10459">
    <property type="entry name" value="DNA LIGASE"/>
    <property type="match status" value="1"/>
</dbReference>
<proteinExistence type="predicted"/>
<sequence length="260" mass="28992">KKAKKEESEDEKMLREQNKLLWEFRDNLSKDVALPAMKLLLELNNQEVPSGESKILDSVADCLTFGALSRCTECQNGQFYYTSEGYSCTGNLTEWTKCMNVTKLPKRTAFKIPKEFHDVPFLKFYKYVKRERTFPKVTVSATSGLVSSLQDSLDGPSKPLQGMTFVIAGKLGQSKAVIVKDITELGGIVAKRIDSKLTAIISSKEEIDKKSKAIREAEMKKICVVNDGFMTACKNGDVSKALTAHSISSWATDIEKKLVQ</sequence>
<keyword evidence="5" id="KW-0520">NAD</keyword>
<dbReference type="GO" id="GO:0003950">
    <property type="term" value="F:NAD+ poly-ADP-ribosyltransferase activity"/>
    <property type="evidence" value="ECO:0007669"/>
    <property type="project" value="UniProtKB-EC"/>
</dbReference>
<evidence type="ECO:0000256" key="1">
    <source>
        <dbReference type="ARBA" id="ARBA00012020"/>
    </source>
</evidence>
<dbReference type="Pfam" id="PF00533">
    <property type="entry name" value="BRCT"/>
    <property type="match status" value="1"/>
</dbReference>
<dbReference type="PROSITE" id="PS52007">
    <property type="entry name" value="PADR1"/>
    <property type="match status" value="1"/>
</dbReference>
<dbReference type="Pfam" id="PF08063">
    <property type="entry name" value="Zn_ribbon_PADR1"/>
    <property type="match status" value="1"/>
</dbReference>
<feature type="non-terminal residue" evidence="9">
    <location>
        <position position="1"/>
    </location>
</feature>
<dbReference type="GO" id="GO:1990404">
    <property type="term" value="F:NAD+-protein mono-ADP-ribosyltransferase activity"/>
    <property type="evidence" value="ECO:0007669"/>
    <property type="project" value="TreeGrafter"/>
</dbReference>
<dbReference type="EMBL" id="HACG01009411">
    <property type="protein sequence ID" value="CEK56276.1"/>
    <property type="molecule type" value="Transcribed_RNA"/>
</dbReference>
<dbReference type="EC" id="2.4.2.30" evidence="1"/>
<dbReference type="InterPro" id="IPR001357">
    <property type="entry name" value="BRCT_dom"/>
</dbReference>
<dbReference type="PROSITE" id="PS50172">
    <property type="entry name" value="BRCT"/>
    <property type="match status" value="1"/>
</dbReference>
<keyword evidence="3" id="KW-0808">Transferase</keyword>
<dbReference type="Gene3D" id="1.10.20.130">
    <property type="match status" value="1"/>
</dbReference>
<organism evidence="9">
    <name type="scientific">Arion vulgaris</name>
    <dbReference type="NCBI Taxonomy" id="1028688"/>
    <lineage>
        <taxon>Eukaryota</taxon>
        <taxon>Metazoa</taxon>
        <taxon>Spiralia</taxon>
        <taxon>Lophotrochozoa</taxon>
        <taxon>Mollusca</taxon>
        <taxon>Gastropoda</taxon>
        <taxon>Heterobranchia</taxon>
        <taxon>Euthyneura</taxon>
        <taxon>Panpulmonata</taxon>
        <taxon>Eupulmonata</taxon>
        <taxon>Stylommatophora</taxon>
        <taxon>Helicina</taxon>
        <taxon>Arionoidea</taxon>
        <taxon>Arionidae</taxon>
        <taxon>Arion</taxon>
    </lineage>
</organism>
<dbReference type="InterPro" id="IPR012982">
    <property type="entry name" value="PARP1-like_PADR1_Zn_ribbon"/>
</dbReference>
<dbReference type="InterPro" id="IPR036420">
    <property type="entry name" value="BRCT_dom_sf"/>
</dbReference>
<dbReference type="FunFam" id="2.20.25.630:FF:000001">
    <property type="entry name" value="Poly [ADP-ribose] polymerase"/>
    <property type="match status" value="1"/>
</dbReference>
<keyword evidence="2" id="KW-0328">Glycosyltransferase</keyword>
<dbReference type="GO" id="GO:0005730">
    <property type="term" value="C:nucleolus"/>
    <property type="evidence" value="ECO:0007669"/>
    <property type="project" value="TreeGrafter"/>
</dbReference>
<dbReference type="Gene3D" id="3.40.50.10190">
    <property type="entry name" value="BRCT domain"/>
    <property type="match status" value="1"/>
</dbReference>
<comment type="catalytic activity">
    <reaction evidence="7">
        <text>NAD(+) + (ADP-D-ribosyl)n-acceptor = nicotinamide + (ADP-D-ribosyl)n+1-acceptor + H(+).</text>
        <dbReference type="EC" id="2.4.2.30"/>
    </reaction>
</comment>
<dbReference type="InterPro" id="IPR038650">
    <property type="entry name" value="PADR1_C_dom_sf"/>
</dbReference>
<dbReference type="Pfam" id="PF21728">
    <property type="entry name" value="PADR1_N"/>
    <property type="match status" value="1"/>
</dbReference>
<feature type="non-terminal residue" evidence="9">
    <location>
        <position position="260"/>
    </location>
</feature>
<dbReference type="SMART" id="SM01335">
    <property type="entry name" value="PADR1"/>
    <property type="match status" value="1"/>
</dbReference>
<evidence type="ECO:0000256" key="3">
    <source>
        <dbReference type="ARBA" id="ARBA00022679"/>
    </source>
</evidence>
<protein>
    <recommendedName>
        <fullName evidence="1">NAD(+) ADP-ribosyltransferase</fullName>
        <ecNumber evidence="1">2.4.2.30</ecNumber>
    </recommendedName>
</protein>
<name>A0A0B6YKD9_9EUPU</name>
<evidence type="ECO:0000256" key="7">
    <source>
        <dbReference type="ARBA" id="ARBA00033987"/>
    </source>
</evidence>
<dbReference type="CDD" id="cd17747">
    <property type="entry name" value="BRCT_PARP1"/>
    <property type="match status" value="1"/>
</dbReference>
<dbReference type="Gene3D" id="2.20.25.630">
    <property type="match status" value="1"/>
</dbReference>
<accession>A0A0B6YKD9</accession>
<reference evidence="9" key="1">
    <citation type="submission" date="2014-12" db="EMBL/GenBank/DDBJ databases">
        <title>Insight into the proteome of Arion vulgaris.</title>
        <authorList>
            <person name="Aradska J."/>
            <person name="Bulat T."/>
            <person name="Smidak R."/>
            <person name="Sarate P."/>
            <person name="Gangsoo J."/>
            <person name="Sialana F."/>
            <person name="Bilban M."/>
            <person name="Lubec G."/>
        </authorList>
    </citation>
    <scope>NUCLEOTIDE SEQUENCE</scope>
    <source>
        <tissue evidence="9">Skin</tissue>
    </source>
</reference>
<dbReference type="PANTHER" id="PTHR10459:SF112">
    <property type="entry name" value="POLY [ADP-RIBOSE] POLYMERASE 1"/>
    <property type="match status" value="1"/>
</dbReference>
<dbReference type="GO" id="GO:0006302">
    <property type="term" value="P:double-strand break repair"/>
    <property type="evidence" value="ECO:0007669"/>
    <property type="project" value="TreeGrafter"/>
</dbReference>
<dbReference type="AlphaFoldDB" id="A0A0B6YKD9"/>
<keyword evidence="6" id="KW-0238">DNA-binding</keyword>
<dbReference type="GO" id="GO:0070212">
    <property type="term" value="P:protein poly-ADP-ribosylation"/>
    <property type="evidence" value="ECO:0007669"/>
    <property type="project" value="TreeGrafter"/>
</dbReference>
<dbReference type="InterPro" id="IPR049296">
    <property type="entry name" value="PARP1-like_PADR1_N"/>
</dbReference>
<dbReference type="SMART" id="SM00292">
    <property type="entry name" value="BRCT"/>
    <property type="match status" value="1"/>
</dbReference>
<dbReference type="SUPFAM" id="SSF52113">
    <property type="entry name" value="BRCT domain"/>
    <property type="match status" value="1"/>
</dbReference>
<evidence type="ECO:0000256" key="2">
    <source>
        <dbReference type="ARBA" id="ARBA00022676"/>
    </source>
</evidence>
<dbReference type="InterPro" id="IPR050800">
    <property type="entry name" value="ARTD/PARP"/>
</dbReference>